<evidence type="ECO:0000259" key="13">
    <source>
        <dbReference type="PROSITE" id="PS50885"/>
    </source>
</evidence>
<evidence type="ECO:0000256" key="5">
    <source>
        <dbReference type="ARBA" id="ARBA00022679"/>
    </source>
</evidence>
<dbReference type="InterPro" id="IPR005467">
    <property type="entry name" value="His_kinase_dom"/>
</dbReference>
<evidence type="ECO:0000256" key="11">
    <source>
        <dbReference type="SAM" id="Phobius"/>
    </source>
</evidence>
<proteinExistence type="predicted"/>
<comment type="catalytic activity">
    <reaction evidence="1">
        <text>ATP + protein L-histidine = ADP + protein N-phospho-L-histidine.</text>
        <dbReference type="EC" id="2.7.13.3"/>
    </reaction>
</comment>
<dbReference type="Pfam" id="PF02518">
    <property type="entry name" value="HATPase_c"/>
    <property type="match status" value="1"/>
</dbReference>
<evidence type="ECO:0000256" key="7">
    <source>
        <dbReference type="ARBA" id="ARBA00022777"/>
    </source>
</evidence>
<organism evidence="14 15">
    <name type="scientific">endosymbiont of Galathealinum brachiosum</name>
    <dbReference type="NCBI Taxonomy" id="2200906"/>
    <lineage>
        <taxon>Bacteria</taxon>
        <taxon>Pseudomonadati</taxon>
        <taxon>Pseudomonadota</taxon>
        <taxon>Gammaproteobacteria</taxon>
        <taxon>sulfur-oxidizing symbionts</taxon>
    </lineage>
</organism>
<keyword evidence="9" id="KW-0902">Two-component regulatory system</keyword>
<dbReference type="Gene3D" id="3.30.565.10">
    <property type="entry name" value="Histidine kinase-like ATPase, C-terminal domain"/>
    <property type="match status" value="1"/>
</dbReference>
<comment type="subcellular location">
    <subcellularLocation>
        <location evidence="2">Membrane</location>
    </subcellularLocation>
</comment>
<evidence type="ECO:0000256" key="9">
    <source>
        <dbReference type="ARBA" id="ARBA00023012"/>
    </source>
</evidence>
<evidence type="ECO:0000256" key="10">
    <source>
        <dbReference type="ARBA" id="ARBA00023136"/>
    </source>
</evidence>
<feature type="domain" description="Histidine kinase" evidence="12">
    <location>
        <begin position="243"/>
        <end position="437"/>
    </location>
</feature>
<dbReference type="PROSITE" id="PS50885">
    <property type="entry name" value="HAMP"/>
    <property type="match status" value="1"/>
</dbReference>
<dbReference type="GO" id="GO:0005524">
    <property type="term" value="F:ATP binding"/>
    <property type="evidence" value="ECO:0007669"/>
    <property type="project" value="UniProtKB-KW"/>
</dbReference>
<keyword evidence="5" id="KW-0808">Transferase</keyword>
<reference evidence="14 15" key="1">
    <citation type="journal article" date="2018" name="ISME J.">
        <title>Endosymbiont genomes yield clues of tubeworm success.</title>
        <authorList>
            <person name="Li Y."/>
            <person name="Liles M.R."/>
            <person name="Halanych K.M."/>
        </authorList>
    </citation>
    <scope>NUCLEOTIDE SEQUENCE [LARGE SCALE GENOMIC DNA]</scope>
    <source>
        <strain evidence="14">A1464</strain>
    </source>
</reference>
<evidence type="ECO:0000256" key="2">
    <source>
        <dbReference type="ARBA" id="ARBA00004370"/>
    </source>
</evidence>
<evidence type="ECO:0000256" key="8">
    <source>
        <dbReference type="ARBA" id="ARBA00022989"/>
    </source>
</evidence>
<evidence type="ECO:0000256" key="4">
    <source>
        <dbReference type="ARBA" id="ARBA00022553"/>
    </source>
</evidence>
<dbReference type="PROSITE" id="PS50109">
    <property type="entry name" value="HIS_KIN"/>
    <property type="match status" value="1"/>
</dbReference>
<comment type="caution">
    <text evidence="14">The sequence shown here is derived from an EMBL/GenBank/DDBJ whole genome shotgun (WGS) entry which is preliminary data.</text>
</comment>
<feature type="domain" description="HAMP" evidence="13">
    <location>
        <begin position="184"/>
        <end position="235"/>
    </location>
</feature>
<accession>A0A370DGI0</accession>
<keyword evidence="7 14" id="KW-0418">Kinase</keyword>
<dbReference type="Proteomes" id="UP000254266">
    <property type="component" value="Unassembled WGS sequence"/>
</dbReference>
<dbReference type="GO" id="GO:0004673">
    <property type="term" value="F:protein histidine kinase activity"/>
    <property type="evidence" value="ECO:0007669"/>
    <property type="project" value="UniProtKB-EC"/>
</dbReference>
<dbReference type="AlphaFoldDB" id="A0A370DGI0"/>
<dbReference type="InterPro" id="IPR003660">
    <property type="entry name" value="HAMP_dom"/>
</dbReference>
<dbReference type="SMART" id="SM00387">
    <property type="entry name" value="HATPase_c"/>
    <property type="match status" value="1"/>
</dbReference>
<dbReference type="Gene3D" id="1.10.287.130">
    <property type="match status" value="1"/>
</dbReference>
<dbReference type="InterPro" id="IPR004358">
    <property type="entry name" value="Sig_transdc_His_kin-like_C"/>
</dbReference>
<evidence type="ECO:0000256" key="6">
    <source>
        <dbReference type="ARBA" id="ARBA00022692"/>
    </source>
</evidence>
<dbReference type="PANTHER" id="PTHR45436">
    <property type="entry name" value="SENSOR HISTIDINE KINASE YKOH"/>
    <property type="match status" value="1"/>
</dbReference>
<gene>
    <name evidence="14" type="ORF">DIZ80_07835</name>
</gene>
<keyword evidence="6 11" id="KW-0812">Transmembrane</keyword>
<dbReference type="SUPFAM" id="SSF55874">
    <property type="entry name" value="ATPase domain of HSP90 chaperone/DNA topoisomerase II/histidine kinase"/>
    <property type="match status" value="1"/>
</dbReference>
<evidence type="ECO:0000256" key="1">
    <source>
        <dbReference type="ARBA" id="ARBA00000085"/>
    </source>
</evidence>
<name>A0A370DGI0_9GAMM</name>
<dbReference type="PRINTS" id="PR00344">
    <property type="entry name" value="BCTRLSENSOR"/>
</dbReference>
<dbReference type="GO" id="GO:0000160">
    <property type="term" value="P:phosphorelay signal transduction system"/>
    <property type="evidence" value="ECO:0007669"/>
    <property type="project" value="UniProtKB-KW"/>
</dbReference>
<dbReference type="EMBL" id="QFXC01000008">
    <property type="protein sequence ID" value="RDH84035.1"/>
    <property type="molecule type" value="Genomic_DNA"/>
</dbReference>
<dbReference type="GO" id="GO:0005886">
    <property type="term" value="C:plasma membrane"/>
    <property type="evidence" value="ECO:0007669"/>
    <property type="project" value="TreeGrafter"/>
</dbReference>
<dbReference type="InterPro" id="IPR036890">
    <property type="entry name" value="HATPase_C_sf"/>
</dbReference>
<dbReference type="InterPro" id="IPR003594">
    <property type="entry name" value="HATPase_dom"/>
</dbReference>
<dbReference type="PANTHER" id="PTHR45436:SF4">
    <property type="entry name" value="SENSOR PROTEIN PHOQ"/>
    <property type="match status" value="1"/>
</dbReference>
<dbReference type="InterPro" id="IPR050428">
    <property type="entry name" value="TCS_sensor_his_kinase"/>
</dbReference>
<evidence type="ECO:0000313" key="15">
    <source>
        <dbReference type="Proteomes" id="UP000254266"/>
    </source>
</evidence>
<keyword evidence="10 11" id="KW-0472">Membrane</keyword>
<keyword evidence="15" id="KW-1185">Reference proteome</keyword>
<sequence length="437" mass="48170">MSLNLRIILSATTVLIIFITLTAAALNRAFVESTESALRDNLTSQLYALLAAAEIVDNEILMPSNELDALLGLPSSGVYATITKQTGQVLWQSSSALGTILPPVEVLQSGNKRFNKRSVDTQNYYSFSYGINWITDSSTLALTFTITTDLVSFNKQITEYRTTLWGGLLAMAFLLVISQAAILRWGLTPLRQVGIELSNIEHGRQQQIDQHYPQEIEQFTNNINKLLQQERDQKTRYRNALGDLAHSLKTPLAVIQSGLNSNSETDASAQEQITRMNSIVEYQLQRAATAGTSSSAASLNVKAIIDRMLESLKKVYRDKIITLNIEADENLSFKGDEGDLMELLGNLFDNAYKWANTQITVIAEKKGKKLSLRVIDDGPGMKPEQVETLLQRGKRADQNIAGHGIGLSIVGNIVDAYQGELFIRESASGGAEIEIIL</sequence>
<feature type="transmembrane region" description="Helical" evidence="11">
    <location>
        <begin position="164"/>
        <end position="183"/>
    </location>
</feature>
<evidence type="ECO:0000256" key="3">
    <source>
        <dbReference type="ARBA" id="ARBA00012438"/>
    </source>
</evidence>
<protein>
    <recommendedName>
        <fullName evidence="3">histidine kinase</fullName>
        <ecNumber evidence="3">2.7.13.3</ecNumber>
    </recommendedName>
</protein>
<keyword evidence="4" id="KW-0597">Phosphoprotein</keyword>
<dbReference type="EC" id="2.7.13.3" evidence="3"/>
<keyword evidence="8 11" id="KW-1133">Transmembrane helix</keyword>
<evidence type="ECO:0000259" key="12">
    <source>
        <dbReference type="PROSITE" id="PS50109"/>
    </source>
</evidence>
<evidence type="ECO:0000313" key="14">
    <source>
        <dbReference type="EMBL" id="RDH84035.1"/>
    </source>
</evidence>